<dbReference type="EMBL" id="BAABRU010000024">
    <property type="protein sequence ID" value="GAA5530791.1"/>
    <property type="molecule type" value="Genomic_DNA"/>
</dbReference>
<dbReference type="Gene3D" id="1.10.260.40">
    <property type="entry name" value="lambda repressor-like DNA-binding domains"/>
    <property type="match status" value="1"/>
</dbReference>
<organism evidence="2 3">
    <name type="scientific">Herpetosiphon gulosus</name>
    <dbReference type="NCBI Taxonomy" id="1973496"/>
    <lineage>
        <taxon>Bacteria</taxon>
        <taxon>Bacillati</taxon>
        <taxon>Chloroflexota</taxon>
        <taxon>Chloroflexia</taxon>
        <taxon>Herpetosiphonales</taxon>
        <taxon>Herpetosiphonaceae</taxon>
        <taxon>Herpetosiphon</taxon>
    </lineage>
</organism>
<dbReference type="SUPFAM" id="SSF47413">
    <property type="entry name" value="lambda repressor-like DNA-binding domains"/>
    <property type="match status" value="1"/>
</dbReference>
<keyword evidence="3" id="KW-1185">Reference proteome</keyword>
<dbReference type="InterPro" id="IPR001387">
    <property type="entry name" value="Cro/C1-type_HTH"/>
</dbReference>
<comment type="caution">
    <text evidence="2">The sequence shown here is derived from an EMBL/GenBank/DDBJ whole genome shotgun (WGS) entry which is preliminary data.</text>
</comment>
<feature type="domain" description="HTH cro/C1-type" evidence="1">
    <location>
        <begin position="41"/>
        <end position="73"/>
    </location>
</feature>
<name>A0ABP9X5W7_9CHLR</name>
<dbReference type="RefSeq" id="WP_345724386.1">
    <property type="nucleotide sequence ID" value="NZ_BAABRU010000024.1"/>
</dbReference>
<accession>A0ABP9X5W7</accession>
<dbReference type="PROSITE" id="PS50943">
    <property type="entry name" value="HTH_CROC1"/>
    <property type="match status" value="1"/>
</dbReference>
<proteinExistence type="predicted"/>
<protein>
    <recommendedName>
        <fullName evidence="1">HTH cro/C1-type domain-containing protein</fullName>
    </recommendedName>
</protein>
<evidence type="ECO:0000313" key="3">
    <source>
        <dbReference type="Proteomes" id="UP001428290"/>
    </source>
</evidence>
<gene>
    <name evidence="2" type="ORF">Hgul01_04614</name>
</gene>
<evidence type="ECO:0000313" key="2">
    <source>
        <dbReference type="EMBL" id="GAA5530791.1"/>
    </source>
</evidence>
<dbReference type="InterPro" id="IPR010982">
    <property type="entry name" value="Lambda_DNA-bd_dom_sf"/>
</dbReference>
<reference evidence="2 3" key="1">
    <citation type="submission" date="2024-02" db="EMBL/GenBank/DDBJ databases">
        <title>Herpetosiphon gulosus NBRC 112829.</title>
        <authorList>
            <person name="Ichikawa N."/>
            <person name="Katano-Makiyama Y."/>
            <person name="Hidaka K."/>
        </authorList>
    </citation>
    <scope>NUCLEOTIDE SEQUENCE [LARGE SCALE GENOMIC DNA]</scope>
    <source>
        <strain evidence="2 3">NBRC 112829</strain>
    </source>
</reference>
<evidence type="ECO:0000259" key="1">
    <source>
        <dbReference type="PROSITE" id="PS50943"/>
    </source>
</evidence>
<dbReference type="Proteomes" id="UP001428290">
    <property type="component" value="Unassembled WGS sequence"/>
</dbReference>
<sequence>MSEQNIADLINGLFRTYPRPDGREYTNKEVCEALQQSLQESHLSRLRKGKIPNPSRETILALCQFFKVPASYFFPELREDQVQSSPEVINTLFTTISTDVKQKVLELINAISRDR</sequence>